<protein>
    <recommendedName>
        <fullName evidence="3">Protein GrpE</fullName>
    </recommendedName>
    <alternativeName>
        <fullName evidence="3">HSP-70 cofactor</fullName>
    </alternativeName>
</protein>
<dbReference type="GO" id="GO:0006457">
    <property type="term" value="P:protein folding"/>
    <property type="evidence" value="ECO:0007669"/>
    <property type="project" value="InterPro"/>
</dbReference>
<evidence type="ECO:0000313" key="7">
    <source>
        <dbReference type="Proteomes" id="UP001141629"/>
    </source>
</evidence>
<dbReference type="HAMAP" id="MF_01151">
    <property type="entry name" value="GrpE"/>
    <property type="match status" value="1"/>
</dbReference>
<comment type="caution">
    <text evidence="6">The sequence shown here is derived from an EMBL/GenBank/DDBJ whole genome shotgun (WGS) entry which is preliminary data.</text>
</comment>
<evidence type="ECO:0000313" key="6">
    <source>
        <dbReference type="EMBL" id="MCV7423092.1"/>
    </source>
</evidence>
<dbReference type="PANTHER" id="PTHR21237:SF23">
    <property type="entry name" value="GRPE PROTEIN HOMOLOG, MITOCHONDRIAL"/>
    <property type="match status" value="1"/>
</dbReference>
<gene>
    <name evidence="3" type="primary">grpE</name>
    <name evidence="6" type="ORF">H7K45_21290</name>
</gene>
<sequence>MASPQEQSRADADDHRVDGDPAEPVAAPNDSEVAKLQDRWRRAVADADNLRKRYARELDRERATERSRVTGAWLPVVDNLERAISHAGDRSDAVLDGLRGILDEAVGVLERFGYPRDTRTGVPFDPERHEVVGVVDRSDVEPGTVVDVLRPGYGDGQLRPTAVVVSRRGE</sequence>
<dbReference type="GO" id="GO:0005737">
    <property type="term" value="C:cytoplasm"/>
    <property type="evidence" value="ECO:0007669"/>
    <property type="project" value="UniProtKB-SubCell"/>
</dbReference>
<dbReference type="CDD" id="cd00446">
    <property type="entry name" value="GrpE"/>
    <property type="match status" value="1"/>
</dbReference>
<feature type="compositionally biased region" description="Basic and acidic residues" evidence="5">
    <location>
        <begin position="8"/>
        <end position="19"/>
    </location>
</feature>
<dbReference type="Proteomes" id="UP001141629">
    <property type="component" value="Unassembled WGS sequence"/>
</dbReference>
<evidence type="ECO:0000256" key="5">
    <source>
        <dbReference type="SAM" id="MobiDB-lite"/>
    </source>
</evidence>
<reference evidence="6" key="2">
    <citation type="journal article" date="2022" name="BMC Genomics">
        <title>Comparative genome analysis of mycobacteria focusing on tRNA and non-coding RNA.</title>
        <authorList>
            <person name="Behra P.R.K."/>
            <person name="Pettersson B.M.F."/>
            <person name="Ramesh M."/>
            <person name="Das S."/>
            <person name="Dasgupta S."/>
            <person name="Kirsebom L.A."/>
        </authorList>
    </citation>
    <scope>NUCLEOTIDE SEQUENCE</scope>
    <source>
        <strain evidence="6">DSM 44838</strain>
    </source>
</reference>
<dbReference type="InterPro" id="IPR013805">
    <property type="entry name" value="GrpE_CC"/>
</dbReference>
<keyword evidence="3" id="KW-0346">Stress response</keyword>
<dbReference type="GO" id="GO:0051087">
    <property type="term" value="F:protein-folding chaperone binding"/>
    <property type="evidence" value="ECO:0007669"/>
    <property type="project" value="InterPro"/>
</dbReference>
<accession>A0A9X2Z7V2</accession>
<dbReference type="Pfam" id="PF01025">
    <property type="entry name" value="GrpE"/>
    <property type="match status" value="1"/>
</dbReference>
<comment type="subunit">
    <text evidence="3">Homodimer.</text>
</comment>
<dbReference type="AlphaFoldDB" id="A0A9X2Z7V2"/>
<name>A0A9X2Z7V2_9MYCO</name>
<evidence type="ECO:0000256" key="3">
    <source>
        <dbReference type="HAMAP-Rule" id="MF_01151"/>
    </source>
</evidence>
<reference evidence="6" key="1">
    <citation type="submission" date="2020-07" db="EMBL/GenBank/DDBJ databases">
        <authorList>
            <person name="Pettersson B.M.F."/>
            <person name="Behra P.R.K."/>
            <person name="Ramesh M."/>
            <person name="Das S."/>
            <person name="Dasgupta S."/>
            <person name="Kirsebom L.A."/>
        </authorList>
    </citation>
    <scope>NUCLEOTIDE SEQUENCE</scope>
    <source>
        <strain evidence="6">DSM 44838</strain>
    </source>
</reference>
<dbReference type="PRINTS" id="PR00773">
    <property type="entry name" value="GRPEPROTEIN"/>
</dbReference>
<comment type="similarity">
    <text evidence="1 3 4">Belongs to the GrpE family.</text>
</comment>
<feature type="region of interest" description="Disordered" evidence="5">
    <location>
        <begin position="1"/>
        <end position="35"/>
    </location>
</feature>
<dbReference type="Gene3D" id="2.30.22.10">
    <property type="entry name" value="Head domain of nucleotide exchange factor GrpE"/>
    <property type="match status" value="1"/>
</dbReference>
<keyword evidence="2 3" id="KW-0143">Chaperone</keyword>
<dbReference type="SUPFAM" id="SSF58014">
    <property type="entry name" value="Coiled-coil domain of nucleotide exchange factor GrpE"/>
    <property type="match status" value="1"/>
</dbReference>
<keyword evidence="3" id="KW-0963">Cytoplasm</keyword>
<proteinExistence type="inferred from homology"/>
<dbReference type="PANTHER" id="PTHR21237">
    <property type="entry name" value="GRPE PROTEIN"/>
    <property type="match status" value="1"/>
</dbReference>
<organism evidence="6 7">
    <name type="scientific">Mycobacterium yunnanensis</name>
    <dbReference type="NCBI Taxonomy" id="368477"/>
    <lineage>
        <taxon>Bacteria</taxon>
        <taxon>Bacillati</taxon>
        <taxon>Actinomycetota</taxon>
        <taxon>Actinomycetes</taxon>
        <taxon>Mycobacteriales</taxon>
        <taxon>Mycobacteriaceae</taxon>
        <taxon>Mycobacterium</taxon>
    </lineage>
</organism>
<dbReference type="SUPFAM" id="SSF51064">
    <property type="entry name" value="Head domain of nucleotide exchange factor GrpE"/>
    <property type="match status" value="1"/>
</dbReference>
<dbReference type="GO" id="GO:0051082">
    <property type="term" value="F:unfolded protein binding"/>
    <property type="evidence" value="ECO:0007669"/>
    <property type="project" value="TreeGrafter"/>
</dbReference>
<evidence type="ECO:0000256" key="2">
    <source>
        <dbReference type="ARBA" id="ARBA00023186"/>
    </source>
</evidence>
<dbReference type="InterPro" id="IPR000740">
    <property type="entry name" value="GrpE"/>
</dbReference>
<dbReference type="Gene3D" id="3.90.20.20">
    <property type="match status" value="1"/>
</dbReference>
<dbReference type="RefSeq" id="WP_263997973.1">
    <property type="nucleotide sequence ID" value="NZ_JACKVK010000011.1"/>
</dbReference>
<dbReference type="EMBL" id="JACKVK010000011">
    <property type="protein sequence ID" value="MCV7423092.1"/>
    <property type="molecule type" value="Genomic_DNA"/>
</dbReference>
<dbReference type="InterPro" id="IPR009012">
    <property type="entry name" value="GrpE_head"/>
</dbReference>
<keyword evidence="7" id="KW-1185">Reference proteome</keyword>
<dbReference type="GO" id="GO:0042803">
    <property type="term" value="F:protein homodimerization activity"/>
    <property type="evidence" value="ECO:0007669"/>
    <property type="project" value="InterPro"/>
</dbReference>
<dbReference type="GO" id="GO:0000774">
    <property type="term" value="F:adenyl-nucleotide exchange factor activity"/>
    <property type="evidence" value="ECO:0007669"/>
    <property type="project" value="InterPro"/>
</dbReference>
<comment type="subcellular location">
    <subcellularLocation>
        <location evidence="3">Cytoplasm</location>
    </subcellularLocation>
</comment>
<comment type="function">
    <text evidence="3">Participates actively in the response to hyperosmotic and heat shock by preventing the aggregation of stress-denatured proteins, in association with DnaK and GrpE. It is the nucleotide exchange factor for DnaK and may function as a thermosensor. Unfolded proteins bind initially to DnaJ; upon interaction with the DnaJ-bound protein, DnaK hydrolyzes its bound ATP, resulting in the formation of a stable complex. GrpE releases ADP from DnaK; ATP binding to DnaK triggers the release of the substrate protein, thus completing the reaction cycle. Several rounds of ATP-dependent interactions between DnaJ, DnaK and GrpE are required for fully efficient folding.</text>
</comment>
<evidence type="ECO:0000256" key="1">
    <source>
        <dbReference type="ARBA" id="ARBA00009054"/>
    </source>
</evidence>
<evidence type="ECO:0000256" key="4">
    <source>
        <dbReference type="RuleBase" id="RU004478"/>
    </source>
</evidence>